<sequence length="329" mass="37126">MVRIIHPVNILITGATGFVGTHLCEYLLSQGHEIHGTYIYPQEVERFPEHLRGNITLHSCDLSEMEQVKHMLCDTSYDQVYNLAAISSVHQSWSKGQELVLKVNLYGWLNLLEGLHACSPNARILMVSSGEVYGIVPPEKQPTTESQPLRPINPYADSKAAQEMFSYQYIHRYQSQVVIVRPFNHTGPRQSPDFVCSDFARQIAEIEAGRRDPIISVGNLEARRDFSDVRDIVRAYALALKHCPIGAPINVASGSAHSIQHVLDTLLSFSRVPIEVRRDPKRMRPSDTALMLGDAALLRQYTGWKPEIPLEETLASVLEYWRTQIDGKQ</sequence>
<dbReference type="Proteomes" id="UP000030700">
    <property type="component" value="Unassembled WGS sequence"/>
</dbReference>
<gene>
    <name evidence="2" type="ORF">U14_00778</name>
</gene>
<protein>
    <submittedName>
        <fullName evidence="2">NAD-dependent epimerase/dehydratase</fullName>
    </submittedName>
</protein>
<dbReference type="HOGENOM" id="CLU_007383_1_7_0"/>
<organism evidence="2">
    <name type="scientific">Candidatus Moduliflexus flocculans</name>
    <dbReference type="NCBI Taxonomy" id="1499966"/>
    <lineage>
        <taxon>Bacteria</taxon>
        <taxon>Candidatus Moduliflexota</taxon>
        <taxon>Candidatus Moduliflexia</taxon>
        <taxon>Candidatus Moduliflexales</taxon>
        <taxon>Candidatus Moduliflexaceae</taxon>
    </lineage>
</organism>
<name>A0A0S6VW65_9BACT</name>
<dbReference type="Gene3D" id="3.40.50.720">
    <property type="entry name" value="NAD(P)-binding Rossmann-like Domain"/>
    <property type="match status" value="1"/>
</dbReference>
<accession>A0A0S6VW65</accession>
<evidence type="ECO:0000259" key="1">
    <source>
        <dbReference type="Pfam" id="PF16363"/>
    </source>
</evidence>
<proteinExistence type="predicted"/>
<evidence type="ECO:0000313" key="3">
    <source>
        <dbReference type="Proteomes" id="UP000030700"/>
    </source>
</evidence>
<keyword evidence="3" id="KW-1185">Reference proteome</keyword>
<dbReference type="SUPFAM" id="SSF51735">
    <property type="entry name" value="NAD(P)-binding Rossmann-fold domains"/>
    <property type="match status" value="1"/>
</dbReference>
<dbReference type="Pfam" id="PF16363">
    <property type="entry name" value="GDP_Man_Dehyd"/>
    <property type="match status" value="1"/>
</dbReference>
<reference evidence="2" key="1">
    <citation type="journal article" date="2015" name="PeerJ">
        <title>First genomic representation of candidate bacterial phylum KSB3 points to enhanced environmental sensing as a trigger of wastewater bulking.</title>
        <authorList>
            <person name="Sekiguchi Y."/>
            <person name="Ohashi A."/>
            <person name="Parks D.H."/>
            <person name="Yamauchi T."/>
            <person name="Tyson G.W."/>
            <person name="Hugenholtz P."/>
        </authorList>
    </citation>
    <scope>NUCLEOTIDE SEQUENCE [LARGE SCALE GENOMIC DNA]</scope>
</reference>
<dbReference type="STRING" id="1499966.U14_00778"/>
<dbReference type="Gene3D" id="3.90.25.10">
    <property type="entry name" value="UDP-galactose 4-epimerase, domain 1"/>
    <property type="match status" value="1"/>
</dbReference>
<evidence type="ECO:0000313" key="2">
    <source>
        <dbReference type="EMBL" id="GAK49555.1"/>
    </source>
</evidence>
<dbReference type="CDD" id="cd05260">
    <property type="entry name" value="GDP_MD_SDR_e"/>
    <property type="match status" value="1"/>
</dbReference>
<dbReference type="EMBL" id="DF820455">
    <property type="protein sequence ID" value="GAK49555.1"/>
    <property type="molecule type" value="Genomic_DNA"/>
</dbReference>
<dbReference type="PANTHER" id="PTHR43000">
    <property type="entry name" value="DTDP-D-GLUCOSE 4,6-DEHYDRATASE-RELATED"/>
    <property type="match status" value="1"/>
</dbReference>
<dbReference type="AlphaFoldDB" id="A0A0S6VW65"/>
<feature type="domain" description="NAD(P)-binding" evidence="1">
    <location>
        <begin position="11"/>
        <end position="315"/>
    </location>
</feature>
<dbReference type="InterPro" id="IPR016040">
    <property type="entry name" value="NAD(P)-bd_dom"/>
</dbReference>
<dbReference type="InterPro" id="IPR036291">
    <property type="entry name" value="NAD(P)-bd_dom_sf"/>
</dbReference>